<sequence>MLSPRRMGELLRHAKRNEEILKRLDEVEFLLLGRHGLDQLLPDLCRTISEVYNLEAVTVVLCRDHKRLWRILGGPRNKPLPANCFWRSRKDLRIILSDLERPFLCNRVGRELIETFFPESPKPASMGVLPLWSRGDFLGALCLGSGSLKRYEPGLETDFLSRLGRKIAIGMETCLVMDESRGMERREAALEMAGAACHELAQPVTTLTLMIDKLLRTSSQENPLYQSLIQLSREVDKVGSLVHRISQVSEYVTKPYAQGMKIIDVDAAAGNSGPEMQKEVDK</sequence>
<proteinExistence type="predicted"/>
<evidence type="ECO:0008006" key="3">
    <source>
        <dbReference type="Google" id="ProtNLM"/>
    </source>
</evidence>
<name>A0A0D2JTW4_9BACT</name>
<dbReference type="Gene3D" id="3.30.450.40">
    <property type="match status" value="1"/>
</dbReference>
<evidence type="ECO:0000313" key="2">
    <source>
        <dbReference type="Proteomes" id="UP000032233"/>
    </source>
</evidence>
<comment type="caution">
    <text evidence="1">The sequence shown here is derived from an EMBL/GenBank/DDBJ whole genome shotgun (WGS) entry which is preliminary data.</text>
</comment>
<dbReference type="Proteomes" id="UP000032233">
    <property type="component" value="Unassembled WGS sequence"/>
</dbReference>
<dbReference type="RefSeq" id="WP_044350013.1">
    <property type="nucleotide sequence ID" value="NZ_AZAC01000021.1"/>
</dbReference>
<gene>
    <name evidence="1" type="ORF">X474_16665</name>
</gene>
<evidence type="ECO:0000313" key="1">
    <source>
        <dbReference type="EMBL" id="KIX12935.1"/>
    </source>
</evidence>
<dbReference type="STRING" id="1429043.X474_16665"/>
<reference evidence="1 2" key="1">
    <citation type="submission" date="2013-11" db="EMBL/GenBank/DDBJ databases">
        <title>Metagenomic analysis of a methanogenic consortium involved in long chain n-alkane degradation.</title>
        <authorList>
            <person name="Davidova I.A."/>
            <person name="Callaghan A.V."/>
            <person name="Wawrik B."/>
            <person name="Pruitt S."/>
            <person name="Marks C."/>
            <person name="Duncan K.E."/>
            <person name="Suflita J.M."/>
        </authorList>
    </citation>
    <scope>NUCLEOTIDE SEQUENCE [LARGE SCALE GENOMIC DNA]</scope>
    <source>
        <strain evidence="1 2">SPR</strain>
    </source>
</reference>
<keyword evidence="2" id="KW-1185">Reference proteome</keyword>
<dbReference type="AlphaFoldDB" id="A0A0D2JTW4"/>
<dbReference type="EMBL" id="AZAC01000021">
    <property type="protein sequence ID" value="KIX12935.1"/>
    <property type="molecule type" value="Genomic_DNA"/>
</dbReference>
<protein>
    <recommendedName>
        <fullName evidence="3">Signal transduction histidine kinase dimerisation/phosphoacceptor domain-containing protein</fullName>
    </recommendedName>
</protein>
<organism evidence="1 2">
    <name type="scientific">Dethiosulfatarculus sandiegensis</name>
    <dbReference type="NCBI Taxonomy" id="1429043"/>
    <lineage>
        <taxon>Bacteria</taxon>
        <taxon>Pseudomonadati</taxon>
        <taxon>Thermodesulfobacteriota</taxon>
        <taxon>Desulfarculia</taxon>
        <taxon>Desulfarculales</taxon>
        <taxon>Desulfarculaceae</taxon>
        <taxon>Dethiosulfatarculus</taxon>
    </lineage>
</organism>
<dbReference type="OrthoDB" id="5511288at2"/>
<dbReference type="SUPFAM" id="SSF55781">
    <property type="entry name" value="GAF domain-like"/>
    <property type="match status" value="1"/>
</dbReference>
<dbReference type="InParanoid" id="A0A0D2JTW4"/>
<dbReference type="InterPro" id="IPR029016">
    <property type="entry name" value="GAF-like_dom_sf"/>
</dbReference>
<accession>A0A0D2JTW4</accession>